<evidence type="ECO:0000313" key="4">
    <source>
        <dbReference type="Proteomes" id="UP000886721"/>
    </source>
</evidence>
<evidence type="ECO:0000256" key="2">
    <source>
        <dbReference type="SAM" id="MobiDB-lite"/>
    </source>
</evidence>
<organism evidence="3 4">
    <name type="scientific">Candidatus Anaerostipes excrementavium</name>
    <dbReference type="NCBI Taxonomy" id="2838463"/>
    <lineage>
        <taxon>Bacteria</taxon>
        <taxon>Bacillati</taxon>
        <taxon>Bacillota</taxon>
        <taxon>Clostridia</taxon>
        <taxon>Lachnospirales</taxon>
        <taxon>Lachnospiraceae</taxon>
        <taxon>Anaerostipes</taxon>
    </lineage>
</organism>
<keyword evidence="1" id="KW-0175">Coiled coil</keyword>
<accession>A0A9D1WUT3</accession>
<reference evidence="3" key="1">
    <citation type="journal article" date="2021" name="PeerJ">
        <title>Extensive microbial diversity within the chicken gut microbiome revealed by metagenomics and culture.</title>
        <authorList>
            <person name="Gilroy R."/>
            <person name="Ravi A."/>
            <person name="Getino M."/>
            <person name="Pursley I."/>
            <person name="Horton D.L."/>
            <person name="Alikhan N.F."/>
            <person name="Baker D."/>
            <person name="Gharbi K."/>
            <person name="Hall N."/>
            <person name="Watson M."/>
            <person name="Adriaenssens E.M."/>
            <person name="Foster-Nyarko E."/>
            <person name="Jarju S."/>
            <person name="Secka A."/>
            <person name="Antonio M."/>
            <person name="Oren A."/>
            <person name="Chaudhuri R.R."/>
            <person name="La Ragione R."/>
            <person name="Hildebrand F."/>
            <person name="Pallen M.J."/>
        </authorList>
    </citation>
    <scope>NUCLEOTIDE SEQUENCE</scope>
    <source>
        <strain evidence="3">CHK191-13928</strain>
    </source>
</reference>
<feature type="region of interest" description="Disordered" evidence="2">
    <location>
        <begin position="170"/>
        <end position="195"/>
    </location>
</feature>
<sequence>MELEEALEQAEVQEEEEELFVIDNELRTITIPSNIQNVGVESDSDVRRLCFQMPKQYGEVDLSAFDVRVNYLNANKEGDVYVVTDKEVSGDHMTFSWLLSRNAMAYKGTIRFIVCLKKTDDEGVTQQEFNTTIAQLTVLEGLETTEKMIQENKDLIEAILKQLDDVSGAEAKRQQAETERASAESERQKQEQERQQAIVQVTNTANEAQNTANQAQTTVTEMEKDVLELKTEINSAQTDIQQAQQAVQTADEKAETAQAAAQAAQSTAQIGVTKAEAAQESADKAMTSAQTALVDIESLEENLTALSKTLQGDYAKKTELEEAKTTAEQAQYTANEAKEAAEAAQTAASEAAKDATTAQSLAQTAKTNADAAQSGLTALQARVKTAEEAIVAVQTDVETAQTTANTAKTNAATAQSTANTAKTNAATAQTAAEAAQDTADEAKAAAQAAQTTANTAKTNAATAQSTANTAKTNASNAQTTANTAVQAAADAQEDIDVLLSIIKKNASGQVEFNWTSARLGGRVCKLLWSGNFSSGSITIPDLPYYNILLVKSYGFAATAILCRDAQTSGLGNIFRGGVLNPYNHSSGSRAMEIFGFSLTSSGTTLTLRKAHKFAIYDDGGNPANKADCAIDVIYGVI</sequence>
<proteinExistence type="predicted"/>
<dbReference type="AlphaFoldDB" id="A0A9D1WUT3"/>
<feature type="coiled-coil region" evidence="1">
    <location>
        <begin position="425"/>
        <end position="459"/>
    </location>
</feature>
<name>A0A9D1WUT3_9FIRM</name>
<reference evidence="3" key="2">
    <citation type="submission" date="2021-04" db="EMBL/GenBank/DDBJ databases">
        <authorList>
            <person name="Gilroy R."/>
        </authorList>
    </citation>
    <scope>NUCLEOTIDE SEQUENCE</scope>
    <source>
        <strain evidence="3">CHK191-13928</strain>
    </source>
</reference>
<comment type="caution">
    <text evidence="3">The sequence shown here is derived from an EMBL/GenBank/DDBJ whole genome shotgun (WGS) entry which is preliminary data.</text>
</comment>
<dbReference type="EMBL" id="DXEM01000017">
    <property type="protein sequence ID" value="HIX67643.1"/>
    <property type="molecule type" value="Genomic_DNA"/>
</dbReference>
<gene>
    <name evidence="3" type="ORF">H9735_05875</name>
</gene>
<evidence type="ECO:0000313" key="3">
    <source>
        <dbReference type="EMBL" id="HIX67643.1"/>
    </source>
</evidence>
<feature type="compositionally biased region" description="Basic and acidic residues" evidence="2">
    <location>
        <begin position="170"/>
        <end position="194"/>
    </location>
</feature>
<evidence type="ECO:0000256" key="1">
    <source>
        <dbReference type="SAM" id="Coils"/>
    </source>
</evidence>
<dbReference type="Proteomes" id="UP000886721">
    <property type="component" value="Unassembled WGS sequence"/>
</dbReference>
<protein>
    <submittedName>
        <fullName evidence="3">Uncharacterized protein</fullName>
    </submittedName>
</protein>
<dbReference type="SUPFAM" id="SSF57997">
    <property type="entry name" value="Tropomyosin"/>
    <property type="match status" value="1"/>
</dbReference>